<dbReference type="InterPro" id="IPR018276">
    <property type="entry name" value="DDA1_dom"/>
</dbReference>
<dbReference type="VEuPathDB" id="VectorBase:CSON010747"/>
<sequence length="119" mass="13781">MSSERDLVSVNLHCICVASPKMSITEFLKDLPSYNSRNFSLYNTESGIRTSSKRPSVYISTTDIPSDQIIVTEKKNILLRYLHQQWDKKNLPKKRELTSAVKLLIYVQRHSDRDLPLLN</sequence>
<reference evidence="5" key="1">
    <citation type="submission" date="2018-07" db="EMBL/GenBank/DDBJ databases">
        <authorList>
            <person name="Quirk P.G."/>
            <person name="Krulwich T.A."/>
        </authorList>
    </citation>
    <scope>NUCLEOTIDE SEQUENCE</scope>
</reference>
<feature type="domain" description="DET1- and DDB1-associated protein 1" evidence="4">
    <location>
        <begin position="26"/>
        <end position="88"/>
    </location>
</feature>
<comment type="similarity">
    <text evidence="1">Belongs to the DDA1 family.</text>
</comment>
<dbReference type="AlphaFoldDB" id="A0A336M230"/>
<dbReference type="InterPro" id="IPR033575">
    <property type="entry name" value="DDA1-like"/>
</dbReference>
<name>A0A336M230_CULSO</name>
<evidence type="ECO:0000256" key="3">
    <source>
        <dbReference type="ARBA" id="ARBA00045586"/>
    </source>
</evidence>
<dbReference type="PANTHER" id="PTHR31879">
    <property type="entry name" value="DET1- AND DDB1-ASSOCIATED PROTEIN 1"/>
    <property type="match status" value="1"/>
</dbReference>
<gene>
    <name evidence="5" type="primary">CSON010747</name>
</gene>
<dbReference type="EMBL" id="UFQT01000445">
    <property type="protein sequence ID" value="SSX24366.1"/>
    <property type="molecule type" value="Genomic_DNA"/>
</dbReference>
<dbReference type="GO" id="GO:0032436">
    <property type="term" value="P:positive regulation of proteasomal ubiquitin-dependent protein catabolic process"/>
    <property type="evidence" value="ECO:0007669"/>
    <property type="project" value="TreeGrafter"/>
</dbReference>
<dbReference type="Pfam" id="PF10172">
    <property type="entry name" value="DDA1"/>
    <property type="match status" value="1"/>
</dbReference>
<proteinExistence type="inferred from homology"/>
<evidence type="ECO:0000256" key="1">
    <source>
        <dbReference type="ARBA" id="ARBA00008042"/>
    </source>
</evidence>
<accession>A0A336M230</accession>
<dbReference type="GO" id="GO:0080008">
    <property type="term" value="C:Cul4-RING E3 ubiquitin ligase complex"/>
    <property type="evidence" value="ECO:0007669"/>
    <property type="project" value="TreeGrafter"/>
</dbReference>
<protein>
    <recommendedName>
        <fullName evidence="2">DET1- and DDB1-associated protein 1</fullName>
    </recommendedName>
</protein>
<evidence type="ECO:0000256" key="2">
    <source>
        <dbReference type="ARBA" id="ARBA00018256"/>
    </source>
</evidence>
<organism evidence="5">
    <name type="scientific">Culicoides sonorensis</name>
    <name type="common">Biting midge</name>
    <dbReference type="NCBI Taxonomy" id="179676"/>
    <lineage>
        <taxon>Eukaryota</taxon>
        <taxon>Metazoa</taxon>
        <taxon>Ecdysozoa</taxon>
        <taxon>Arthropoda</taxon>
        <taxon>Hexapoda</taxon>
        <taxon>Insecta</taxon>
        <taxon>Pterygota</taxon>
        <taxon>Neoptera</taxon>
        <taxon>Endopterygota</taxon>
        <taxon>Diptera</taxon>
        <taxon>Nematocera</taxon>
        <taxon>Chironomoidea</taxon>
        <taxon>Ceratopogonidae</taxon>
        <taxon>Ceratopogoninae</taxon>
        <taxon>Culicoides</taxon>
        <taxon>Monoculicoides</taxon>
    </lineage>
</organism>
<evidence type="ECO:0000259" key="4">
    <source>
        <dbReference type="Pfam" id="PF10172"/>
    </source>
</evidence>
<comment type="function">
    <text evidence="3">Functions as a component of numerous distinct DCX (DDB1-CUL4-X-box) E3 ubiquitin-protein ligase complexes which mediate the ubiquitination and subsequent proteasomal degradation of target proteins. In the DCX complexes, acts as a scaffolding subunit required to stabilize the complex.</text>
</comment>
<evidence type="ECO:0000313" key="5">
    <source>
        <dbReference type="EMBL" id="SSX24366.1"/>
    </source>
</evidence>
<dbReference type="PANTHER" id="PTHR31879:SF2">
    <property type="entry name" value="DET1- AND DDB1-ASSOCIATED PROTEIN 1"/>
    <property type="match status" value="1"/>
</dbReference>